<gene>
    <name evidence="2" type="ordered locus">MROS_1152</name>
</gene>
<dbReference type="AlphaFoldDB" id="I6Z5F3"/>
<proteinExistence type="predicted"/>
<reference evidence="2 3" key="1">
    <citation type="journal article" date="2013" name="PLoS ONE">
        <title>Genomic analysis of Melioribacter roseus, facultatively anaerobic organotrophic bacterium representing a novel deep lineage within Bacteriodetes/Chlorobi group.</title>
        <authorList>
            <person name="Kadnikov V.V."/>
            <person name="Mardanov A.V."/>
            <person name="Podosokorskaya O.A."/>
            <person name="Gavrilov S.N."/>
            <person name="Kublanov I.V."/>
            <person name="Beletsky A.V."/>
            <person name="Bonch-Osmolovskaya E.A."/>
            <person name="Ravin N.V."/>
        </authorList>
    </citation>
    <scope>NUCLEOTIDE SEQUENCE [LARGE SCALE GENOMIC DNA]</scope>
    <source>
        <strain evidence="3">JCM 17771 / P3M-2</strain>
    </source>
</reference>
<organism evidence="2 3">
    <name type="scientific">Melioribacter roseus (strain DSM 23840 / JCM 17771 / VKM B-2668 / P3M-2)</name>
    <dbReference type="NCBI Taxonomy" id="1191523"/>
    <lineage>
        <taxon>Bacteria</taxon>
        <taxon>Pseudomonadati</taxon>
        <taxon>Ignavibacteriota</taxon>
        <taxon>Ignavibacteria</taxon>
        <taxon>Ignavibacteriales</taxon>
        <taxon>Melioribacteraceae</taxon>
        <taxon>Melioribacter</taxon>
    </lineage>
</organism>
<dbReference type="Gene3D" id="3.90.25.10">
    <property type="entry name" value="UDP-galactose 4-epimerase, domain 1"/>
    <property type="match status" value="1"/>
</dbReference>
<dbReference type="EMBL" id="CP003557">
    <property type="protein sequence ID" value="AFN74390.1"/>
    <property type="molecule type" value="Genomic_DNA"/>
</dbReference>
<sequence length="351" mass="39538">MKFHLVTGACGFVGRNTVKQLLKRTGDYVIMVDDLSVGTHPTTWLGDPVSKKLKDIEVFGKDERLFFFRTDIRKFLNKLQEDADWLKREYGLKIERFGDVFHFAAIVGGRAKIEGDPMAVALDLSIDAEFFNWIAKSKPERVLYPSSSAAYPINLQAEGNAVALKESYIDINGYTLGKPDMTYGWTKLTGEYLAKIAAEHYGISIVCIRPFSGYGEDQDLSYPVPAIATRAARKEDPFEVWGTGQQGRDFVHIDDVMDCMFLAMDKIHDGTAINIGSGKLTSFIELIQLFTKFAGYSPAIKPLTDKPMGVHSRYSDMSFVKQLLGWEPRISLEEGMRRVYDVAVERIKNNK</sequence>
<dbReference type="eggNOG" id="COG0451">
    <property type="taxonomic scope" value="Bacteria"/>
</dbReference>
<feature type="domain" description="NAD-dependent epimerase/dehydratase" evidence="1">
    <location>
        <begin position="5"/>
        <end position="276"/>
    </location>
</feature>
<evidence type="ECO:0000313" key="2">
    <source>
        <dbReference type="EMBL" id="AFN74390.1"/>
    </source>
</evidence>
<dbReference type="HOGENOM" id="CLU_007383_1_7_10"/>
<dbReference type="RefSeq" id="WP_014855826.1">
    <property type="nucleotide sequence ID" value="NC_018178.1"/>
</dbReference>
<dbReference type="PANTHER" id="PTHR43245">
    <property type="entry name" value="BIFUNCTIONAL POLYMYXIN RESISTANCE PROTEIN ARNA"/>
    <property type="match status" value="1"/>
</dbReference>
<dbReference type="InterPro" id="IPR036291">
    <property type="entry name" value="NAD(P)-bd_dom_sf"/>
</dbReference>
<dbReference type="InterPro" id="IPR001509">
    <property type="entry name" value="Epimerase_deHydtase"/>
</dbReference>
<name>I6Z5F3_MELRP</name>
<evidence type="ECO:0000313" key="3">
    <source>
        <dbReference type="Proteomes" id="UP000009011"/>
    </source>
</evidence>
<dbReference type="Gene3D" id="3.40.50.720">
    <property type="entry name" value="NAD(P)-binding Rossmann-like Domain"/>
    <property type="match status" value="1"/>
</dbReference>
<dbReference type="KEGG" id="mro:MROS_1152"/>
<dbReference type="InterPro" id="IPR050177">
    <property type="entry name" value="Lipid_A_modif_metabolic_enz"/>
</dbReference>
<accession>I6Z5F3</accession>
<protein>
    <submittedName>
        <fullName evidence="2">NAD-dependent epimerase/dehydratase</fullName>
    </submittedName>
</protein>
<dbReference type="Pfam" id="PF01370">
    <property type="entry name" value="Epimerase"/>
    <property type="match status" value="1"/>
</dbReference>
<dbReference type="PANTHER" id="PTHR43245:SF13">
    <property type="entry name" value="UDP-D-APIOSE_UDP-D-XYLOSE SYNTHASE 2"/>
    <property type="match status" value="1"/>
</dbReference>
<dbReference type="PATRIC" id="fig|1191523.3.peg.1220"/>
<evidence type="ECO:0000259" key="1">
    <source>
        <dbReference type="Pfam" id="PF01370"/>
    </source>
</evidence>
<dbReference type="STRING" id="1191523.MROS_1152"/>
<keyword evidence="3" id="KW-1185">Reference proteome</keyword>
<dbReference type="SUPFAM" id="SSF51735">
    <property type="entry name" value="NAD(P)-binding Rossmann-fold domains"/>
    <property type="match status" value="1"/>
</dbReference>
<dbReference type="Proteomes" id="UP000009011">
    <property type="component" value="Chromosome"/>
</dbReference>